<evidence type="ECO:0000313" key="2">
    <source>
        <dbReference type="Proteomes" id="UP001438490"/>
    </source>
</evidence>
<reference evidence="1 2" key="1">
    <citation type="submission" date="2024-03" db="EMBL/GenBank/DDBJ databases">
        <title>Isolation and characterization of a phage collection against Pseudomonas putida.</title>
        <authorList>
            <person name="Brauer A."/>
            <person name="Rosendahl S."/>
            <person name="Kangsep A."/>
            <person name="Rikberg R."/>
            <person name="Lewanczyk A.C."/>
            <person name="Horak R."/>
            <person name="Tamman H."/>
        </authorList>
    </citation>
    <scope>NUCLEOTIDE SEQUENCE [LARGE SCALE GENOMIC DNA]</scope>
</reference>
<proteinExistence type="predicted"/>
<name>A0AAX4MWE9_9CAUD</name>
<protein>
    <submittedName>
        <fullName evidence="1">RNaseH</fullName>
    </submittedName>
</protein>
<organism evidence="1 2">
    <name type="scientific">Pseudomonas phage vB_PpuM-Amme-3</name>
    <dbReference type="NCBI Taxonomy" id="3132617"/>
    <lineage>
        <taxon>Viruses</taxon>
        <taxon>Duplodnaviria</taxon>
        <taxon>Heunggongvirae</taxon>
        <taxon>Uroviricota</taxon>
        <taxon>Caudoviricetes</taxon>
        <taxon>Vandenendeviridae</taxon>
        <taxon>Gorskivirinae</taxon>
        <taxon>Tartuvirus</taxon>
        <taxon>Tartuvirus amme3</taxon>
    </lineage>
</organism>
<evidence type="ECO:0000313" key="1">
    <source>
        <dbReference type="EMBL" id="WYV99058.1"/>
    </source>
</evidence>
<accession>A0AAX4MWE9</accession>
<sequence length="349" mass="40219">MNDFLICDADSVAFKAAAANEKRRIRTVHIEKGIPETWDHRTAFRQYLATTNHTEDMYTIEDIQEPKHLDFGKKLVREMLQGYSQRTGITTRKIYISGDDNFRDLIPLPAEYKPTVNKRAGTDPVWAGAYKNKREGNIRPVQLKELRAYMQGDLGAIPVHGMEVDDMSSILAWDGYKGGYKAVQVTEDKDAAQCMGWLFNPAKDKEPRLIQGFGELHREIKKGKEADVKGSGRIWLYFQALYGDDVDCYHGADLWKIGQDKSGNKITFGEVAAYNLLKDCKTDKEALTVVYNQYLEWYPEKQIYMDCFGQIQEKTAIEMMQMYFDCAHMRRWKDDRIDVKAMLTKMGII</sequence>
<gene>
    <name evidence="1" type="ORF">Amme3_00062</name>
</gene>
<dbReference type="Proteomes" id="UP001438490">
    <property type="component" value="Segment"/>
</dbReference>
<dbReference type="EMBL" id="PP496413">
    <property type="protein sequence ID" value="WYV99058.1"/>
    <property type="molecule type" value="Genomic_DNA"/>
</dbReference>
<keyword evidence="2" id="KW-1185">Reference proteome</keyword>